<protein>
    <submittedName>
        <fullName evidence="2">Uncharacterized protein</fullName>
    </submittedName>
</protein>
<keyword evidence="3" id="KW-1185">Reference proteome</keyword>
<gene>
    <name evidence="2" type="ORF">Daus18300_011748</name>
</gene>
<accession>A0ABR3W5F1</accession>
<dbReference type="EMBL" id="JAWRVE010000147">
    <property type="protein sequence ID" value="KAL1853625.1"/>
    <property type="molecule type" value="Genomic_DNA"/>
</dbReference>
<evidence type="ECO:0000313" key="2">
    <source>
        <dbReference type="EMBL" id="KAL1853625.1"/>
    </source>
</evidence>
<dbReference type="Proteomes" id="UP001583177">
    <property type="component" value="Unassembled WGS sequence"/>
</dbReference>
<feature type="region of interest" description="Disordered" evidence="1">
    <location>
        <begin position="291"/>
        <end position="319"/>
    </location>
</feature>
<organism evidence="2 3">
    <name type="scientific">Diaporthe australafricana</name>
    <dbReference type="NCBI Taxonomy" id="127596"/>
    <lineage>
        <taxon>Eukaryota</taxon>
        <taxon>Fungi</taxon>
        <taxon>Dikarya</taxon>
        <taxon>Ascomycota</taxon>
        <taxon>Pezizomycotina</taxon>
        <taxon>Sordariomycetes</taxon>
        <taxon>Sordariomycetidae</taxon>
        <taxon>Diaporthales</taxon>
        <taxon>Diaporthaceae</taxon>
        <taxon>Diaporthe</taxon>
    </lineage>
</organism>
<evidence type="ECO:0000313" key="3">
    <source>
        <dbReference type="Proteomes" id="UP001583177"/>
    </source>
</evidence>
<evidence type="ECO:0000256" key="1">
    <source>
        <dbReference type="SAM" id="MobiDB-lite"/>
    </source>
</evidence>
<reference evidence="2 3" key="1">
    <citation type="journal article" date="2024" name="IMA Fungus">
        <title>IMA Genome - F19 : A genome assembly and annotation guide to empower mycologists, including annotated draft genome sequences of Ceratocystis pirilliformis, Diaporthe australafricana, Fusarium ophioides, Paecilomyces lecythidis, and Sporothrix stenoceras.</title>
        <authorList>
            <person name="Aylward J."/>
            <person name="Wilson A.M."/>
            <person name="Visagie C.M."/>
            <person name="Spraker J."/>
            <person name="Barnes I."/>
            <person name="Buitendag C."/>
            <person name="Ceriani C."/>
            <person name="Del Mar Angel L."/>
            <person name="du Plessis D."/>
            <person name="Fuchs T."/>
            <person name="Gasser K."/>
            <person name="Kramer D."/>
            <person name="Li W."/>
            <person name="Munsamy K."/>
            <person name="Piso A."/>
            <person name="Price J.L."/>
            <person name="Sonnekus B."/>
            <person name="Thomas C."/>
            <person name="van der Nest A."/>
            <person name="van Dijk A."/>
            <person name="van Heerden A."/>
            <person name="van Vuuren N."/>
            <person name="Yilmaz N."/>
            <person name="Duong T.A."/>
            <person name="van der Merwe N.A."/>
            <person name="Wingfield M.J."/>
            <person name="Wingfield B.D."/>
        </authorList>
    </citation>
    <scope>NUCLEOTIDE SEQUENCE [LARGE SCALE GENOMIC DNA]</scope>
    <source>
        <strain evidence="2 3">CMW 18300</strain>
    </source>
</reference>
<name>A0ABR3W5F1_9PEZI</name>
<sequence>MVDHILLGETHDAVSVYDGNRHDDTSIFGDLGLDDSISDTEFDASVLEGNPTSSVIRLLIRQRIWRTSAVFTTTHAAVDQTMELYTKSAEECIGDDMGCTLASRPSAHACRGHLAASLASDDVIDGCTENHRHGSTFQESTDATTNLAIDEAALVLALIGERITAQAQGPGLSKSRYSLVHESLPDGDGGCGTDWPERELSFDSWVHELCPSSFEFLFEVLRNITSSSIAVVGNNDPSEICGDCFVPNDIGLIPKGAESSEDSEGMPILQSIAQQDAYADLRFNIYRPSSRYYSHHKTSGPTKDPQEGQEGGGKDIASE</sequence>
<proteinExistence type="predicted"/>
<comment type="caution">
    <text evidence="2">The sequence shown here is derived from an EMBL/GenBank/DDBJ whole genome shotgun (WGS) entry which is preliminary data.</text>
</comment>